<evidence type="ECO:0000256" key="7">
    <source>
        <dbReference type="ARBA" id="ARBA00023136"/>
    </source>
</evidence>
<evidence type="ECO:0000256" key="3">
    <source>
        <dbReference type="ARBA" id="ARBA00022475"/>
    </source>
</evidence>
<proteinExistence type="inferred from homology"/>
<sequence>MASNPITEAGEKTWFGHPPQLARLFTTEMWERFGYYGMRALLALYLAQWFLFDDSTTGGLYGAFTSLVYLTPLFGGLIADRLLGAKRSVKLGAIIMCLGYLGLCFGGEQAKPVFNHAGQSYEVQVSKDETGRSVQSVVTTAGAYAIKGNEDGSVTLQGSDGSVLPQTIAKGEFKADAERDPFWISVMLFSLSLVVVGNGFFKPNISTIVGTLYAPGDRRRDAGFTIFYMGINLGSIGSQILAPIFAQWFGWWAGFGLVAIGMAVAWSLFQFDGGRLKGYGEPPADVGEKSRFYVYLGVLLAIPVAWFLLNNAMLSAQAAHAAASEGTGILGYLAALPLLGKILFGLFVVAVIGIPIWAARVGTREEFEKMVVAIVLVVMSVVFWTLFELAGSALTLFAERSTDRNLGFGIIMPAGSVQAFNPIFIVMMAPFFAGLWVRLARRNVEPSIPVKFAIALVLVGLGFLIVVFGASFADSQFRVGIIWLMLLYLVHSIGELCLSPVGLSMITKLSIARIVGMMMGVWFLATSMANYVGGMITQFASVETVGGEVTNPKLALDTYIDVFQTIGLWAIGIGIFLFVISPLLKRWMHGVV</sequence>
<feature type="transmembrane region" description="Helical" evidence="9">
    <location>
        <begin position="329"/>
        <end position="358"/>
    </location>
</feature>
<keyword evidence="2 8" id="KW-0813">Transport</keyword>
<dbReference type="Gene3D" id="1.20.1250.20">
    <property type="entry name" value="MFS general substrate transporter like domains"/>
    <property type="match status" value="2"/>
</dbReference>
<dbReference type="CDD" id="cd17346">
    <property type="entry name" value="MFS_DtpA_like"/>
    <property type="match status" value="1"/>
</dbReference>
<dbReference type="OrthoDB" id="9772725at2"/>
<dbReference type="Proteomes" id="UP000286100">
    <property type="component" value="Unassembled WGS sequence"/>
</dbReference>
<dbReference type="GO" id="GO:1904680">
    <property type="term" value="F:peptide transmembrane transporter activity"/>
    <property type="evidence" value="ECO:0007669"/>
    <property type="project" value="InterPro"/>
</dbReference>
<evidence type="ECO:0000256" key="9">
    <source>
        <dbReference type="SAM" id="Phobius"/>
    </source>
</evidence>
<feature type="transmembrane region" description="Helical" evidence="9">
    <location>
        <begin position="33"/>
        <end position="52"/>
    </location>
</feature>
<organism evidence="10 11">
    <name type="scientific">Sphingomonas cavernae</name>
    <dbReference type="NCBI Taxonomy" id="2320861"/>
    <lineage>
        <taxon>Bacteria</taxon>
        <taxon>Pseudomonadati</taxon>
        <taxon>Pseudomonadota</taxon>
        <taxon>Alphaproteobacteria</taxon>
        <taxon>Sphingomonadales</taxon>
        <taxon>Sphingomonadaceae</taxon>
        <taxon>Sphingomonas</taxon>
    </lineage>
</organism>
<evidence type="ECO:0000256" key="5">
    <source>
        <dbReference type="ARBA" id="ARBA00022856"/>
    </source>
</evidence>
<keyword evidence="6 9" id="KW-1133">Transmembrane helix</keyword>
<comment type="similarity">
    <text evidence="8">Belongs to the major facilitator superfamily. Proton-dependent oligopeptide transporter (POT/PTR) (TC 2.A.17) family.</text>
</comment>
<feature type="transmembrane region" description="Helical" evidence="9">
    <location>
        <begin position="418"/>
        <end position="440"/>
    </location>
</feature>
<evidence type="ECO:0000256" key="2">
    <source>
        <dbReference type="ARBA" id="ARBA00022448"/>
    </source>
</evidence>
<dbReference type="RefSeq" id="WP_119762200.1">
    <property type="nucleotide sequence ID" value="NZ_QYUM01000003.1"/>
</dbReference>
<feature type="transmembrane region" description="Helical" evidence="9">
    <location>
        <begin position="566"/>
        <end position="584"/>
    </location>
</feature>
<evidence type="ECO:0000256" key="1">
    <source>
        <dbReference type="ARBA" id="ARBA00004651"/>
    </source>
</evidence>
<keyword evidence="3" id="KW-1003">Cell membrane</keyword>
<dbReference type="SUPFAM" id="SSF103473">
    <property type="entry name" value="MFS general substrate transporter"/>
    <property type="match status" value="1"/>
</dbReference>
<keyword evidence="11" id="KW-1185">Reference proteome</keyword>
<gene>
    <name evidence="10" type="ORF">D3876_11180</name>
</gene>
<dbReference type="InterPro" id="IPR050171">
    <property type="entry name" value="MFS_Transporters"/>
</dbReference>
<feature type="transmembrane region" description="Helical" evidence="9">
    <location>
        <begin position="58"/>
        <end position="79"/>
    </location>
</feature>
<dbReference type="InterPro" id="IPR018456">
    <property type="entry name" value="PTR2_symporter_CS"/>
</dbReference>
<feature type="transmembrane region" description="Helical" evidence="9">
    <location>
        <begin position="479"/>
        <end position="498"/>
    </location>
</feature>
<evidence type="ECO:0000256" key="6">
    <source>
        <dbReference type="ARBA" id="ARBA00022989"/>
    </source>
</evidence>
<dbReference type="NCBIfam" id="TIGR00924">
    <property type="entry name" value="yjdL_sub1_fam"/>
    <property type="match status" value="1"/>
</dbReference>
<keyword evidence="5" id="KW-0571">Peptide transport</keyword>
<feature type="transmembrane region" description="Helical" evidence="9">
    <location>
        <begin position="292"/>
        <end position="309"/>
    </location>
</feature>
<keyword evidence="5" id="KW-0653">Protein transport</keyword>
<evidence type="ECO:0000313" key="11">
    <source>
        <dbReference type="Proteomes" id="UP000286100"/>
    </source>
</evidence>
<dbReference type="EMBL" id="QYUM01000003">
    <property type="protein sequence ID" value="RJF90755.1"/>
    <property type="molecule type" value="Genomic_DNA"/>
</dbReference>
<dbReference type="Pfam" id="PF00854">
    <property type="entry name" value="PTR2"/>
    <property type="match status" value="1"/>
</dbReference>
<feature type="transmembrane region" description="Helical" evidence="9">
    <location>
        <begin position="370"/>
        <end position="398"/>
    </location>
</feature>
<feature type="transmembrane region" description="Helical" evidence="9">
    <location>
        <begin position="251"/>
        <end position="271"/>
    </location>
</feature>
<dbReference type="GO" id="GO:0005886">
    <property type="term" value="C:plasma membrane"/>
    <property type="evidence" value="ECO:0007669"/>
    <property type="project" value="UniProtKB-SubCell"/>
</dbReference>
<dbReference type="InterPro" id="IPR000109">
    <property type="entry name" value="POT_fam"/>
</dbReference>
<evidence type="ECO:0000256" key="4">
    <source>
        <dbReference type="ARBA" id="ARBA00022692"/>
    </source>
</evidence>
<feature type="transmembrane region" description="Helical" evidence="9">
    <location>
        <begin position="182"/>
        <end position="201"/>
    </location>
</feature>
<feature type="transmembrane region" description="Helical" evidence="9">
    <location>
        <begin position="91"/>
        <end position="110"/>
    </location>
</feature>
<dbReference type="AlphaFoldDB" id="A0A418WL73"/>
<keyword evidence="7 9" id="KW-0472">Membrane</keyword>
<dbReference type="PANTHER" id="PTHR23517:SF15">
    <property type="entry name" value="PROTON-DEPENDENT OLIGOPEPTIDE FAMILY TRANSPORT PROTEIN"/>
    <property type="match status" value="1"/>
</dbReference>
<accession>A0A418WL73</accession>
<dbReference type="InterPro" id="IPR005279">
    <property type="entry name" value="Dipep/tripep_permease"/>
</dbReference>
<feature type="transmembrane region" description="Helical" evidence="9">
    <location>
        <begin position="452"/>
        <end position="473"/>
    </location>
</feature>
<reference evidence="10 11" key="1">
    <citation type="submission" date="2018-09" db="EMBL/GenBank/DDBJ databases">
        <authorList>
            <person name="Zhu H."/>
        </authorList>
    </citation>
    <scope>NUCLEOTIDE SEQUENCE [LARGE SCALE GENOMIC DNA]</scope>
    <source>
        <strain evidence="10 11">K2R01-6</strain>
    </source>
</reference>
<comment type="caution">
    <text evidence="10">The sequence shown here is derived from an EMBL/GenBank/DDBJ whole genome shotgun (WGS) entry which is preliminary data.</text>
</comment>
<dbReference type="PROSITE" id="PS01023">
    <property type="entry name" value="PTR2_2"/>
    <property type="match status" value="1"/>
</dbReference>
<keyword evidence="4 8" id="KW-0812">Transmembrane</keyword>
<dbReference type="InterPro" id="IPR036259">
    <property type="entry name" value="MFS_trans_sf"/>
</dbReference>
<protein>
    <submittedName>
        <fullName evidence="10">MFS transporter</fullName>
    </submittedName>
</protein>
<comment type="subcellular location">
    <subcellularLocation>
        <location evidence="1">Cell membrane</location>
        <topology evidence="1">Multi-pass membrane protein</topology>
    </subcellularLocation>
    <subcellularLocation>
        <location evidence="8">Membrane</location>
        <topology evidence="8">Multi-pass membrane protein</topology>
    </subcellularLocation>
</comment>
<evidence type="ECO:0000256" key="8">
    <source>
        <dbReference type="RuleBase" id="RU003755"/>
    </source>
</evidence>
<dbReference type="GO" id="GO:0006857">
    <property type="term" value="P:oligopeptide transport"/>
    <property type="evidence" value="ECO:0007669"/>
    <property type="project" value="InterPro"/>
</dbReference>
<feature type="transmembrane region" description="Helical" evidence="9">
    <location>
        <begin position="222"/>
        <end position="245"/>
    </location>
</feature>
<feature type="transmembrane region" description="Helical" evidence="9">
    <location>
        <begin position="510"/>
        <end position="532"/>
    </location>
</feature>
<name>A0A418WL73_9SPHN</name>
<evidence type="ECO:0000313" key="10">
    <source>
        <dbReference type="EMBL" id="RJF90755.1"/>
    </source>
</evidence>
<dbReference type="PANTHER" id="PTHR23517">
    <property type="entry name" value="RESISTANCE PROTEIN MDTM, PUTATIVE-RELATED-RELATED"/>
    <property type="match status" value="1"/>
</dbReference>